<comment type="caution">
    <text evidence="1">The sequence shown here is derived from an EMBL/GenBank/DDBJ whole genome shotgun (WGS) entry which is preliminary data.</text>
</comment>
<evidence type="ECO:0000313" key="1">
    <source>
        <dbReference type="EMBL" id="KAI5673170.1"/>
    </source>
</evidence>
<accession>A0ACC0BKM3</accession>
<name>A0ACC0BKM3_CATRO</name>
<keyword evidence="2" id="KW-1185">Reference proteome</keyword>
<proteinExistence type="predicted"/>
<evidence type="ECO:0000313" key="2">
    <source>
        <dbReference type="Proteomes" id="UP001060085"/>
    </source>
</evidence>
<gene>
    <name evidence="1" type="ORF">M9H77_13534</name>
</gene>
<dbReference type="EMBL" id="CM044703">
    <property type="protein sequence ID" value="KAI5673170.1"/>
    <property type="molecule type" value="Genomic_DNA"/>
</dbReference>
<organism evidence="1 2">
    <name type="scientific">Catharanthus roseus</name>
    <name type="common">Madagascar periwinkle</name>
    <name type="synonym">Vinca rosea</name>
    <dbReference type="NCBI Taxonomy" id="4058"/>
    <lineage>
        <taxon>Eukaryota</taxon>
        <taxon>Viridiplantae</taxon>
        <taxon>Streptophyta</taxon>
        <taxon>Embryophyta</taxon>
        <taxon>Tracheophyta</taxon>
        <taxon>Spermatophyta</taxon>
        <taxon>Magnoliopsida</taxon>
        <taxon>eudicotyledons</taxon>
        <taxon>Gunneridae</taxon>
        <taxon>Pentapetalae</taxon>
        <taxon>asterids</taxon>
        <taxon>lamiids</taxon>
        <taxon>Gentianales</taxon>
        <taxon>Apocynaceae</taxon>
        <taxon>Rauvolfioideae</taxon>
        <taxon>Vinceae</taxon>
        <taxon>Catharanthinae</taxon>
        <taxon>Catharanthus</taxon>
    </lineage>
</organism>
<sequence length="143" mass="16239">MFFFSEQLQNIAIFGMISLSVFLETFSTMCYVFPRKKMHRSGAPYKYKWPFCLQIHMKKKPHSDQGVNSGYDLVFGSVRGLHYTWLVPRTRASSDGLDDSDLGEWIHLKRGVDRGECGSIGLRGHRIMLYGEIRLPSGESGGA</sequence>
<dbReference type="Proteomes" id="UP001060085">
    <property type="component" value="Linkage Group LG03"/>
</dbReference>
<reference evidence="2" key="1">
    <citation type="journal article" date="2023" name="Nat. Plants">
        <title>Single-cell RNA sequencing provides a high-resolution roadmap for understanding the multicellular compartmentation of specialized metabolism.</title>
        <authorList>
            <person name="Sun S."/>
            <person name="Shen X."/>
            <person name="Li Y."/>
            <person name="Li Y."/>
            <person name="Wang S."/>
            <person name="Li R."/>
            <person name="Zhang H."/>
            <person name="Shen G."/>
            <person name="Guo B."/>
            <person name="Wei J."/>
            <person name="Xu J."/>
            <person name="St-Pierre B."/>
            <person name="Chen S."/>
            <person name="Sun C."/>
        </authorList>
    </citation>
    <scope>NUCLEOTIDE SEQUENCE [LARGE SCALE GENOMIC DNA]</scope>
</reference>
<protein>
    <submittedName>
        <fullName evidence="1">Uncharacterized protein</fullName>
    </submittedName>
</protein>